<dbReference type="InterPro" id="IPR013791">
    <property type="entry name" value="RNA3'-term_phos_cycl_insert"/>
</dbReference>
<dbReference type="InterPro" id="IPR016443">
    <property type="entry name" value="RNA3'_term_phos_cyc_type_2"/>
</dbReference>
<feature type="domain" description="RNA 3'-terminal phosphate cyclase" evidence="5">
    <location>
        <begin position="7"/>
        <end position="340"/>
    </location>
</feature>
<dbReference type="InterPro" id="IPR037136">
    <property type="entry name" value="RNA3'_phos_cyclase_dom_sf"/>
</dbReference>
<dbReference type="CDD" id="cd00875">
    <property type="entry name" value="RNA_Cyclase_Class_I"/>
    <property type="match status" value="1"/>
</dbReference>
<dbReference type="SUPFAM" id="SSF55205">
    <property type="entry name" value="EPT/RTPC-like"/>
    <property type="match status" value="1"/>
</dbReference>
<dbReference type="AlphaFoldDB" id="A0A238C315"/>
<sequence length="606" mass="68165">MEQKELRFEGCNFFRLRLVYSLLSGHSIAISKIRPLDDEPGIRDFESKLLLLLEKITNGTRIKINQTGTEVVFSPGLITGGQLTFDCGSDRCISYYLEPLLMLAPFCKYPVNVKLQGITNAPGELSVDAIRATWLPVFNKFVVASNSPEIKIVARGYKPDGGGCVLLTAPTIRTFRPVQCKTMGKICKIRGIASVSKVSPSIAHRMIDASKKTLRDYIADVYITVDQRKGASGGSSPGFSLFLTAETTEGIIYHGEAISKPKGEQGNPIVPEDVGHIAACQLLDQIFAGGCVDTTAQALVVTFMTLCEKDVSTYLFGPLSVYCVHTLRHLKKYFEVTFKMDDWNELCKDDEQRLGSKEKALMTCMASGNACKTAFLLKFSFVVQPTEFHHQVMEVPVVPWNDFLRECSSIKREAEKSGLSESEWEWLKQLCELAGEDCCSEVNNSFQQITFMLRLDADTYLLKLCRTISFPVTGPEVISSLGSAFQYSWQNGDTLCSLYHRFIERCLRIDLAVKLCSDVRYPFTFMEWAIDEDDPSCINITMLCEERHAEKNFQLFLVVDWSEPNTFPRAITSSVPEYLQDLRLDEWDSSNIFADNLNRVFHNLIS</sequence>
<dbReference type="InterPro" id="IPR000228">
    <property type="entry name" value="RNA3'_term_phos_cyc"/>
</dbReference>
<evidence type="ECO:0000256" key="2">
    <source>
        <dbReference type="ARBA" id="ARBA00007089"/>
    </source>
</evidence>
<evidence type="ECO:0000256" key="1">
    <source>
        <dbReference type="ARBA" id="ARBA00004604"/>
    </source>
</evidence>
<reference evidence="7 8" key="1">
    <citation type="submission" date="2015-12" db="EMBL/GenBank/DDBJ databases">
        <title>Draft genome of the nematode, Onchocerca flexuosa.</title>
        <authorList>
            <person name="Mitreva M."/>
        </authorList>
    </citation>
    <scope>NUCLEOTIDE SEQUENCE [LARGE SCALE GENOMIC DNA]</scope>
    <source>
        <strain evidence="7">Red Deer</strain>
    </source>
</reference>
<dbReference type="OrthoDB" id="1911237at2759"/>
<evidence type="ECO:0000256" key="3">
    <source>
        <dbReference type="ARBA" id="ARBA00022517"/>
    </source>
</evidence>
<evidence type="ECO:0000259" key="5">
    <source>
        <dbReference type="Pfam" id="PF01137"/>
    </source>
</evidence>
<dbReference type="GO" id="GO:0005730">
    <property type="term" value="C:nucleolus"/>
    <property type="evidence" value="ECO:0007669"/>
    <property type="project" value="UniProtKB-SubCell"/>
</dbReference>
<keyword evidence="3" id="KW-0690">Ribosome biogenesis</keyword>
<dbReference type="PROSITE" id="PS01287">
    <property type="entry name" value="RTC"/>
    <property type="match status" value="1"/>
</dbReference>
<dbReference type="InterPro" id="IPR036553">
    <property type="entry name" value="RPTC_insert"/>
</dbReference>
<evidence type="ECO:0000313" key="7">
    <source>
        <dbReference type="EMBL" id="OZC11839.1"/>
    </source>
</evidence>
<comment type="similarity">
    <text evidence="2">Belongs to the RNA 3'-terminal cyclase family. Type 2 subfamily.</text>
</comment>
<dbReference type="InterPro" id="IPR020719">
    <property type="entry name" value="RNA3'_term_phos_cycl-like_CS"/>
</dbReference>
<dbReference type="Proteomes" id="UP000242913">
    <property type="component" value="Unassembled WGS sequence"/>
</dbReference>
<protein>
    <submittedName>
        <fullName evidence="7">18S rRNA biogenesis protein RCL1</fullName>
    </submittedName>
</protein>
<keyword evidence="8" id="KW-1185">Reference proteome</keyword>
<dbReference type="FunFam" id="3.30.360.20:FF:000004">
    <property type="entry name" value="18S rRNA biogenesis protein"/>
    <property type="match status" value="1"/>
</dbReference>
<dbReference type="EMBL" id="KZ269979">
    <property type="protein sequence ID" value="OZC11839.1"/>
    <property type="molecule type" value="Genomic_DNA"/>
</dbReference>
<dbReference type="Pfam" id="PF01137">
    <property type="entry name" value="RTC"/>
    <property type="match status" value="1"/>
</dbReference>
<comment type="subcellular location">
    <subcellularLocation>
        <location evidence="1">Nucleus</location>
        <location evidence="1">Nucleolus</location>
    </subcellularLocation>
</comment>
<proteinExistence type="inferred from homology"/>
<evidence type="ECO:0000259" key="6">
    <source>
        <dbReference type="Pfam" id="PF05189"/>
    </source>
</evidence>
<dbReference type="GO" id="GO:0000479">
    <property type="term" value="P:endonucleolytic cleavage of tricistronic rRNA transcript (SSU-rRNA, 5.8S rRNA, LSU-rRNA)"/>
    <property type="evidence" value="ECO:0007669"/>
    <property type="project" value="TreeGrafter"/>
</dbReference>
<dbReference type="PANTHER" id="PTHR11096:SF1">
    <property type="entry name" value="RNA 3'-TERMINAL PHOSPHATE CYCLASE-LIKE PROTEIN"/>
    <property type="match status" value="1"/>
</dbReference>
<feature type="domain" description="RNA 3'-terminal phosphate cyclase insert" evidence="6">
    <location>
        <begin position="183"/>
        <end position="286"/>
    </location>
</feature>
<evidence type="ECO:0000313" key="8">
    <source>
        <dbReference type="Proteomes" id="UP000242913"/>
    </source>
</evidence>
<dbReference type="Gene3D" id="3.30.360.20">
    <property type="entry name" value="RNA 3'-terminal phosphate cyclase, insert domain"/>
    <property type="match status" value="1"/>
</dbReference>
<gene>
    <name evidence="7" type="ORF">X798_01020</name>
</gene>
<dbReference type="Pfam" id="PF05189">
    <property type="entry name" value="RTC_insert"/>
    <property type="match status" value="1"/>
</dbReference>
<dbReference type="Gene3D" id="3.65.10.20">
    <property type="entry name" value="RNA 3'-terminal phosphate cyclase domain"/>
    <property type="match status" value="1"/>
</dbReference>
<dbReference type="PANTHER" id="PTHR11096">
    <property type="entry name" value="RNA 3' TERMINAL PHOSPHATE CYCLASE"/>
    <property type="match status" value="1"/>
</dbReference>
<dbReference type="InterPro" id="IPR013792">
    <property type="entry name" value="RNA3'P_cycl/enolpyr_Trfase_a/b"/>
</dbReference>
<evidence type="ECO:0000256" key="4">
    <source>
        <dbReference type="ARBA" id="ARBA00023242"/>
    </source>
</evidence>
<keyword evidence="4" id="KW-0539">Nucleus</keyword>
<dbReference type="NCBIfam" id="TIGR03400">
    <property type="entry name" value="18S_RNA_Rcl1p"/>
    <property type="match status" value="1"/>
</dbReference>
<dbReference type="InterPro" id="IPR023797">
    <property type="entry name" value="RNA3'_phos_cyclase_dom"/>
</dbReference>
<dbReference type="GO" id="GO:0004521">
    <property type="term" value="F:RNA endonuclease activity"/>
    <property type="evidence" value="ECO:0007669"/>
    <property type="project" value="TreeGrafter"/>
</dbReference>
<organism evidence="7 8">
    <name type="scientific">Onchocerca flexuosa</name>
    <dbReference type="NCBI Taxonomy" id="387005"/>
    <lineage>
        <taxon>Eukaryota</taxon>
        <taxon>Metazoa</taxon>
        <taxon>Ecdysozoa</taxon>
        <taxon>Nematoda</taxon>
        <taxon>Chromadorea</taxon>
        <taxon>Rhabditida</taxon>
        <taxon>Spirurina</taxon>
        <taxon>Spiruromorpha</taxon>
        <taxon>Filarioidea</taxon>
        <taxon>Onchocercidae</taxon>
        <taxon>Onchocerca</taxon>
    </lineage>
</organism>
<name>A0A238C315_9BILA</name>
<accession>A0A238C315</accession>